<evidence type="ECO:0000256" key="3">
    <source>
        <dbReference type="ARBA" id="ARBA00022730"/>
    </source>
</evidence>
<gene>
    <name evidence="7" type="primary">rps17</name>
    <name evidence="9" type="ORF">MHHB_P0204</name>
</gene>
<evidence type="ECO:0000256" key="5">
    <source>
        <dbReference type="ARBA" id="ARBA00022980"/>
    </source>
</evidence>
<comment type="caution">
    <text evidence="9">The sequence shown here is derived from an EMBL/GenBank/DDBJ whole genome shotgun (WGS) entry which is preliminary data.</text>
</comment>
<dbReference type="PRINTS" id="PR00973">
    <property type="entry name" value="RIBOSOMALS17"/>
</dbReference>
<sequence>MTKTRNIGIDVKYPENTCDDPHCPFHGKLSVRGQIFEGVVVSDRAHKTVVVKREIIRYIPKYERYEKRTSKIVAHNPPCIHAKVGDKVRIAECRPLSKTKAFVVIEKIEEGE</sequence>
<evidence type="ECO:0000256" key="4">
    <source>
        <dbReference type="ARBA" id="ARBA00022884"/>
    </source>
</evidence>
<dbReference type="InterPro" id="IPR012340">
    <property type="entry name" value="NA-bd_OB-fold"/>
</dbReference>
<dbReference type="OrthoDB" id="10698at2157"/>
<dbReference type="FunFam" id="2.40.50.1000:FF:000005">
    <property type="entry name" value="30S ribosomal protein S17"/>
    <property type="match status" value="1"/>
</dbReference>
<dbReference type="NCBIfam" id="TIGR03630">
    <property type="entry name" value="uS17_arch"/>
    <property type="match status" value="1"/>
</dbReference>
<dbReference type="PANTHER" id="PTHR10744">
    <property type="entry name" value="40S RIBOSOMAL PROTEIN S11 FAMILY MEMBER"/>
    <property type="match status" value="1"/>
</dbReference>
<dbReference type="PANTHER" id="PTHR10744:SF9">
    <property type="entry name" value="40S RIBOSOMAL PROTEIN S11-RELATED"/>
    <property type="match status" value="1"/>
</dbReference>
<keyword evidence="6 7" id="KW-0687">Ribonucleoprotein</keyword>
<reference evidence="9 10" key="1">
    <citation type="journal article" date="2019" name="Int. J. Syst. Evol. Microbiol.">
        <title>Methanofervidicoccus abyssi gen. nov., sp. nov., a hydrogenotrophic methanogen, isolated from a hydrothermal vent chimney in the Mid-Cayman Spreading Center, the Caribbean Sea.</title>
        <authorList>
            <person name="Sakai S."/>
            <person name="Takaki Y."/>
            <person name="Miyazaki M."/>
            <person name="Ogawara M."/>
            <person name="Yanagawa K."/>
            <person name="Miyazaki J."/>
            <person name="Takai K."/>
        </authorList>
    </citation>
    <scope>NUCLEOTIDE SEQUENCE [LARGE SCALE GENOMIC DNA]</scope>
    <source>
        <strain evidence="9 10">HHB</strain>
    </source>
</reference>
<protein>
    <recommendedName>
        <fullName evidence="7">Small ribosomal subunit protein uS17</fullName>
    </recommendedName>
</protein>
<evidence type="ECO:0000256" key="8">
    <source>
        <dbReference type="RuleBase" id="RU003872"/>
    </source>
</evidence>
<dbReference type="GO" id="GO:0006412">
    <property type="term" value="P:translation"/>
    <property type="evidence" value="ECO:0007669"/>
    <property type="project" value="UniProtKB-UniRule"/>
</dbReference>
<evidence type="ECO:0000256" key="2">
    <source>
        <dbReference type="ARBA" id="ARBA00011458"/>
    </source>
</evidence>
<dbReference type="GO" id="GO:0022627">
    <property type="term" value="C:cytosolic small ribosomal subunit"/>
    <property type="evidence" value="ECO:0007669"/>
    <property type="project" value="UniProtKB-UniRule"/>
</dbReference>
<organism evidence="9 10">
    <name type="scientific">Methanofervidicoccus abyssi</name>
    <dbReference type="NCBI Taxonomy" id="2082189"/>
    <lineage>
        <taxon>Archaea</taxon>
        <taxon>Methanobacteriati</taxon>
        <taxon>Methanobacteriota</taxon>
        <taxon>Methanomada group</taxon>
        <taxon>Methanococci</taxon>
        <taxon>Methanococcales</taxon>
        <taxon>Methanofervidicoccus</taxon>
    </lineage>
</organism>
<dbReference type="SUPFAM" id="SSF50249">
    <property type="entry name" value="Nucleic acid-binding proteins"/>
    <property type="match status" value="1"/>
</dbReference>
<keyword evidence="3 7" id="KW-0699">rRNA-binding</keyword>
<dbReference type="PROSITE" id="PS00056">
    <property type="entry name" value="RIBOSOMAL_S17"/>
    <property type="match status" value="1"/>
</dbReference>
<name>A0A401HP17_9EURY</name>
<evidence type="ECO:0000256" key="1">
    <source>
        <dbReference type="ARBA" id="ARBA00010254"/>
    </source>
</evidence>
<dbReference type="HAMAP" id="MF_01345_A">
    <property type="entry name" value="Ribosomal_uS17_A"/>
    <property type="match status" value="1"/>
</dbReference>
<dbReference type="InterPro" id="IPR019978">
    <property type="entry name" value="Ribosomal_uS17_archaeal"/>
</dbReference>
<keyword evidence="5 7" id="KW-0689">Ribosomal protein</keyword>
<dbReference type="Gene3D" id="2.40.50.1000">
    <property type="match status" value="1"/>
</dbReference>
<comment type="function">
    <text evidence="7">One of the primary rRNA binding proteins, it binds specifically to the 5'-end of 16S ribosomal RNA.</text>
</comment>
<dbReference type="GO" id="GO:0003735">
    <property type="term" value="F:structural constituent of ribosome"/>
    <property type="evidence" value="ECO:0007669"/>
    <property type="project" value="UniProtKB-UniRule"/>
</dbReference>
<dbReference type="AlphaFoldDB" id="A0A401HP17"/>
<dbReference type="Pfam" id="PF00366">
    <property type="entry name" value="Ribosomal_S17"/>
    <property type="match status" value="1"/>
</dbReference>
<evidence type="ECO:0000313" key="9">
    <source>
        <dbReference type="EMBL" id="GBF35979.1"/>
    </source>
</evidence>
<dbReference type="GO" id="GO:0019843">
    <property type="term" value="F:rRNA binding"/>
    <property type="evidence" value="ECO:0007669"/>
    <property type="project" value="UniProtKB-UniRule"/>
</dbReference>
<dbReference type="CDD" id="cd00364">
    <property type="entry name" value="Ribosomal_uS17"/>
    <property type="match status" value="1"/>
</dbReference>
<keyword evidence="10" id="KW-1185">Reference proteome</keyword>
<evidence type="ECO:0000313" key="10">
    <source>
        <dbReference type="Proteomes" id="UP000290527"/>
    </source>
</evidence>
<accession>A0A401HP17</accession>
<dbReference type="RefSeq" id="WP_131006763.1">
    <property type="nucleotide sequence ID" value="NZ_BFAX01000001.1"/>
</dbReference>
<dbReference type="InterPro" id="IPR028333">
    <property type="entry name" value="Ribosomal_uS17_arc/euk"/>
</dbReference>
<dbReference type="InterPro" id="IPR000266">
    <property type="entry name" value="Ribosomal_uS17"/>
</dbReference>
<dbReference type="NCBIfam" id="NF006345">
    <property type="entry name" value="PRK08572.1"/>
    <property type="match status" value="1"/>
</dbReference>
<comment type="similarity">
    <text evidence="1 7 8">Belongs to the universal ribosomal protein uS17 family.</text>
</comment>
<keyword evidence="4 7" id="KW-0694">RNA-binding</keyword>
<dbReference type="Proteomes" id="UP000290527">
    <property type="component" value="Unassembled WGS sequence"/>
</dbReference>
<comment type="subunit">
    <text evidence="2 7">Part of the 30S ribosomal subunit.</text>
</comment>
<proteinExistence type="inferred from homology"/>
<evidence type="ECO:0000256" key="6">
    <source>
        <dbReference type="ARBA" id="ARBA00023274"/>
    </source>
</evidence>
<evidence type="ECO:0000256" key="7">
    <source>
        <dbReference type="HAMAP-Rule" id="MF_01345"/>
    </source>
</evidence>
<dbReference type="InterPro" id="IPR019979">
    <property type="entry name" value="Ribosomal_uS17_CS"/>
</dbReference>
<dbReference type="EMBL" id="BFAX01000001">
    <property type="protein sequence ID" value="GBF35979.1"/>
    <property type="molecule type" value="Genomic_DNA"/>
</dbReference>